<dbReference type="Proteomes" id="UP000321944">
    <property type="component" value="Chromosome"/>
</dbReference>
<evidence type="ECO:0000313" key="5">
    <source>
        <dbReference type="Proteomes" id="UP000321944"/>
    </source>
</evidence>
<proteinExistence type="predicted"/>
<evidence type="ECO:0000256" key="1">
    <source>
        <dbReference type="SAM" id="Phobius"/>
    </source>
</evidence>
<dbReference type="STRING" id="157687.HMPREF3180_02071"/>
<feature type="transmembrane region" description="Helical" evidence="1">
    <location>
        <begin position="5"/>
        <end position="26"/>
    </location>
</feature>
<feature type="transmembrane region" description="Helical" evidence="1">
    <location>
        <begin position="32"/>
        <end position="58"/>
    </location>
</feature>
<gene>
    <name evidence="3" type="ORF">HMPREF3180_02071</name>
    <name evidence="2" type="ORF">JMUB3936_1265</name>
</gene>
<keyword evidence="1" id="KW-1133">Transmembrane helix</keyword>
<organism evidence="3 4">
    <name type="scientific">Leptotrichia wadei</name>
    <dbReference type="NCBI Taxonomy" id="157687"/>
    <lineage>
        <taxon>Bacteria</taxon>
        <taxon>Fusobacteriati</taxon>
        <taxon>Fusobacteriota</taxon>
        <taxon>Fusobacteriia</taxon>
        <taxon>Fusobacteriales</taxon>
        <taxon>Leptotrichiaceae</taxon>
        <taxon>Leptotrichia</taxon>
    </lineage>
</organism>
<reference evidence="3" key="2">
    <citation type="submission" date="2016-01" db="EMBL/GenBank/DDBJ databases">
        <authorList>
            <person name="Oliw E.H."/>
        </authorList>
    </citation>
    <scope>NUCLEOTIDE SEQUENCE [LARGE SCALE GENOMIC DNA]</scope>
    <source>
        <strain evidence="3">KA00185</strain>
    </source>
</reference>
<evidence type="ECO:0000313" key="4">
    <source>
        <dbReference type="Proteomes" id="UP000070483"/>
    </source>
</evidence>
<feature type="transmembrane region" description="Helical" evidence="1">
    <location>
        <begin position="70"/>
        <end position="88"/>
    </location>
</feature>
<dbReference type="Proteomes" id="UP000070483">
    <property type="component" value="Unassembled WGS sequence"/>
</dbReference>
<keyword evidence="1" id="KW-0472">Membrane</keyword>
<accession>A0A133ZXE8</accession>
<dbReference type="EMBL" id="LSDD01000160">
    <property type="protein sequence ID" value="KXB60119.1"/>
    <property type="molecule type" value="Genomic_DNA"/>
</dbReference>
<dbReference type="PATRIC" id="fig|157687.3.peg.2073"/>
<evidence type="ECO:0000313" key="3">
    <source>
        <dbReference type="EMBL" id="KXB60119.1"/>
    </source>
</evidence>
<keyword evidence="1" id="KW-0812">Transmembrane</keyword>
<feature type="transmembrane region" description="Helical" evidence="1">
    <location>
        <begin position="108"/>
        <end position="126"/>
    </location>
</feature>
<sequence length="142" mass="16806">MTNKILKFLIGSLILLFYLTIYYQIMVLYLPVFLWIFLLILNILGLFFLPFFMILGMFYLGYYSKFILKYMNKFLLGIVLLVIFFLIYCDSLNCKTTESPVALECGFAHILSYICHLFYVVGLLWGEKVIKLLKKMKRNKSD</sequence>
<reference evidence="4" key="1">
    <citation type="submission" date="2016-01" db="EMBL/GenBank/DDBJ databases">
        <authorList>
            <person name="Mitreva M."/>
            <person name="Pepin K.H."/>
            <person name="Mihindukulasuriya K.A."/>
            <person name="Fulton R."/>
            <person name="Fronick C."/>
            <person name="O'Laughlin M."/>
            <person name="Miner T."/>
            <person name="Herter B."/>
            <person name="Rosa B.A."/>
            <person name="Cordes M."/>
            <person name="Tomlinson C."/>
            <person name="Wollam A."/>
            <person name="Palsikar V.B."/>
            <person name="Mardis E.R."/>
            <person name="Wilson R.K."/>
        </authorList>
    </citation>
    <scope>NUCLEOTIDE SEQUENCE [LARGE SCALE GENOMIC DNA]</scope>
    <source>
        <strain evidence="4">KA00185</strain>
    </source>
</reference>
<protein>
    <submittedName>
        <fullName evidence="3">Uncharacterized protein</fullName>
    </submittedName>
</protein>
<dbReference type="EMBL" id="AP019841">
    <property type="protein sequence ID" value="BBM54981.1"/>
    <property type="molecule type" value="Genomic_DNA"/>
</dbReference>
<dbReference type="AlphaFoldDB" id="A0A133ZXE8"/>
<reference evidence="2 5" key="3">
    <citation type="submission" date="2019-07" db="EMBL/GenBank/DDBJ databases">
        <title>Complete Genome Sequence of Leptotrichia wadei Strain JMUB3936.</title>
        <authorList>
            <person name="Watanabe S."/>
            <person name="Cui L."/>
        </authorList>
    </citation>
    <scope>NUCLEOTIDE SEQUENCE [LARGE SCALE GENOMIC DNA]</scope>
    <source>
        <strain evidence="2 5">JMUB3936</strain>
    </source>
</reference>
<name>A0A133ZXE8_9FUSO</name>
<keyword evidence="4" id="KW-1185">Reference proteome</keyword>
<evidence type="ECO:0000313" key="2">
    <source>
        <dbReference type="EMBL" id="BBM54981.1"/>
    </source>
</evidence>